<evidence type="ECO:0000313" key="2">
    <source>
        <dbReference type="Proteomes" id="UP000230707"/>
    </source>
</evidence>
<dbReference type="EMBL" id="PCWS01000124">
    <property type="protein sequence ID" value="PIR07979.1"/>
    <property type="molecule type" value="Genomic_DNA"/>
</dbReference>
<gene>
    <name evidence="1" type="ORF">COV53_05470</name>
</gene>
<reference evidence="1 2" key="1">
    <citation type="submission" date="2017-09" db="EMBL/GenBank/DDBJ databases">
        <title>Depth-based differentiation of microbial function through sediment-hosted aquifers and enrichment of novel symbionts in the deep terrestrial subsurface.</title>
        <authorList>
            <person name="Probst A.J."/>
            <person name="Ladd B."/>
            <person name="Jarett J.K."/>
            <person name="Geller-Mcgrath D.E."/>
            <person name="Sieber C.M."/>
            <person name="Emerson J.B."/>
            <person name="Anantharaman K."/>
            <person name="Thomas B.C."/>
            <person name="Malmstrom R."/>
            <person name="Stieglmeier M."/>
            <person name="Klingl A."/>
            <person name="Woyke T."/>
            <person name="Ryan C.M."/>
            <person name="Banfield J.F."/>
        </authorList>
    </citation>
    <scope>NUCLEOTIDE SEQUENCE [LARGE SCALE GENOMIC DNA]</scope>
    <source>
        <strain evidence="1">CG11_big_fil_rev_8_21_14_0_20_37_11</strain>
    </source>
</reference>
<accession>A0A2H0NGE4</accession>
<protein>
    <submittedName>
        <fullName evidence="1">Uncharacterized protein</fullName>
    </submittedName>
</protein>
<name>A0A2H0NGE4_9BACT</name>
<comment type="caution">
    <text evidence="1">The sequence shown here is derived from an EMBL/GenBank/DDBJ whole genome shotgun (WGS) entry which is preliminary data.</text>
</comment>
<proteinExistence type="predicted"/>
<dbReference type="Proteomes" id="UP000230707">
    <property type="component" value="Unassembled WGS sequence"/>
</dbReference>
<sequence length="84" mass="9905">MLSKSDIKLIKELFDDSFQIGFSQVRNHFENEVIKFKDEIITRLDKVLKELKTVREEQTAQSGNKSQIEDCENRIHKLEQILTP</sequence>
<evidence type="ECO:0000313" key="1">
    <source>
        <dbReference type="EMBL" id="PIR07979.1"/>
    </source>
</evidence>
<organism evidence="1 2">
    <name type="scientific">Candidatus Gottesmanbacteria bacterium CG11_big_fil_rev_8_21_14_0_20_37_11</name>
    <dbReference type="NCBI Taxonomy" id="1974575"/>
    <lineage>
        <taxon>Bacteria</taxon>
        <taxon>Candidatus Gottesmaniibacteriota</taxon>
    </lineage>
</organism>
<dbReference type="AlphaFoldDB" id="A0A2H0NGE4"/>